<organism evidence="1 2">
    <name type="scientific">Lecanicillium saksenae</name>
    <dbReference type="NCBI Taxonomy" id="468837"/>
    <lineage>
        <taxon>Eukaryota</taxon>
        <taxon>Fungi</taxon>
        <taxon>Dikarya</taxon>
        <taxon>Ascomycota</taxon>
        <taxon>Pezizomycotina</taxon>
        <taxon>Sordariomycetes</taxon>
        <taxon>Hypocreomycetidae</taxon>
        <taxon>Hypocreales</taxon>
        <taxon>Cordycipitaceae</taxon>
        <taxon>Lecanicillium</taxon>
    </lineage>
</organism>
<sequence length="122" mass="13767">MKLLSSLASSLLLSQATAWSIYLQKYGCNEPSNHQGKLLEDNDNNNHECLTLPDDIATYPAFGFHRAVGRCHFSFSTSADNCANKVYTNTYDANYERGCFRVKQDWQYLTVTGCDHHDVPPV</sequence>
<keyword evidence="2" id="KW-1185">Reference proteome</keyword>
<reference evidence="1" key="1">
    <citation type="submission" date="2022-07" db="EMBL/GenBank/DDBJ databases">
        <title>Genome Sequence of Lecanicillium saksenae.</title>
        <authorList>
            <person name="Buettner E."/>
        </authorList>
    </citation>
    <scope>NUCLEOTIDE SEQUENCE</scope>
    <source>
        <strain evidence="1">VT-O1</strain>
    </source>
</reference>
<evidence type="ECO:0000313" key="1">
    <source>
        <dbReference type="EMBL" id="KAJ3493632.1"/>
    </source>
</evidence>
<comment type="caution">
    <text evidence="1">The sequence shown here is derived from an EMBL/GenBank/DDBJ whole genome shotgun (WGS) entry which is preliminary data.</text>
</comment>
<gene>
    <name evidence="1" type="ORF">NLG97_g4613</name>
</gene>
<proteinExistence type="predicted"/>
<accession>A0ACC1QW46</accession>
<evidence type="ECO:0000313" key="2">
    <source>
        <dbReference type="Proteomes" id="UP001148737"/>
    </source>
</evidence>
<protein>
    <submittedName>
        <fullName evidence="1">Uncharacterized protein</fullName>
    </submittedName>
</protein>
<dbReference type="EMBL" id="JANAKD010000466">
    <property type="protein sequence ID" value="KAJ3493632.1"/>
    <property type="molecule type" value="Genomic_DNA"/>
</dbReference>
<dbReference type="Proteomes" id="UP001148737">
    <property type="component" value="Unassembled WGS sequence"/>
</dbReference>
<name>A0ACC1QW46_9HYPO</name>